<keyword evidence="3" id="KW-0560">Oxidoreductase</keyword>
<dbReference type="InterPro" id="IPR045312">
    <property type="entry name" value="PCBER-like"/>
</dbReference>
<evidence type="ECO:0000259" key="4">
    <source>
        <dbReference type="Pfam" id="PF05368"/>
    </source>
</evidence>
<dbReference type="GO" id="GO:0016491">
    <property type="term" value="F:oxidoreductase activity"/>
    <property type="evidence" value="ECO:0007669"/>
    <property type="project" value="UniProtKB-KW"/>
</dbReference>
<dbReference type="InterPro" id="IPR051609">
    <property type="entry name" value="NmrA/Isoflavone_reductase-like"/>
</dbReference>
<dbReference type="InterPro" id="IPR008030">
    <property type="entry name" value="NmrA-like"/>
</dbReference>
<dbReference type="Proteomes" id="UP001174694">
    <property type="component" value="Unassembled WGS sequence"/>
</dbReference>
<sequence>MVNVAIAGGTGNVGRTIVEIFKAQKRHQAFLLTRSSNPSDIGIPVIQVDYSDPESLTSALEKNNIHTVVSCVSYEGDALKVAQMNLIRASSKSSATKRFIPSTFGIAYPADAVEDLPMLSDYFAAFDELKKSGLEWTSFHNGTFLDYWAMPHIKTFLRPMWMSIDIPSRMAAIPGDGNSRFTLTYSYDAAKYLVALMDLDTWPETSRVAGDIVTWHEFLKLVEEVTGERFKVTYDSVENLKKFQPTDLPSHALSYEDFPKDQFRWFLSIISRWTTDEDVCYIPGELNSKFPEIKPMSLKGMLEAYWKGK</sequence>
<dbReference type="InterPro" id="IPR036291">
    <property type="entry name" value="NAD(P)-bd_dom_sf"/>
</dbReference>
<dbReference type="PANTHER" id="PTHR47706">
    <property type="entry name" value="NMRA-LIKE FAMILY PROTEIN"/>
    <property type="match status" value="1"/>
</dbReference>
<feature type="domain" description="NmrA-like" evidence="4">
    <location>
        <begin position="4"/>
        <end position="243"/>
    </location>
</feature>
<dbReference type="PANTHER" id="PTHR47706:SF4">
    <property type="entry name" value="NMRA-LIKE DOMAIN-CONTAINING PROTEIN"/>
    <property type="match status" value="1"/>
</dbReference>
<comment type="caution">
    <text evidence="5">The sequence shown here is derived from an EMBL/GenBank/DDBJ whole genome shotgun (WGS) entry which is preliminary data.</text>
</comment>
<dbReference type="Gene3D" id="3.40.50.720">
    <property type="entry name" value="NAD(P)-binding Rossmann-like Domain"/>
    <property type="match status" value="1"/>
</dbReference>
<dbReference type="Pfam" id="PF05368">
    <property type="entry name" value="NmrA"/>
    <property type="match status" value="1"/>
</dbReference>
<gene>
    <name evidence="5" type="ORF">NKR23_g11917</name>
</gene>
<evidence type="ECO:0000256" key="1">
    <source>
        <dbReference type="ARBA" id="ARBA00005725"/>
    </source>
</evidence>
<evidence type="ECO:0000313" key="5">
    <source>
        <dbReference type="EMBL" id="KAJ9131027.1"/>
    </source>
</evidence>
<dbReference type="EMBL" id="JANBVO010000074">
    <property type="protein sequence ID" value="KAJ9131027.1"/>
    <property type="molecule type" value="Genomic_DNA"/>
</dbReference>
<keyword evidence="2" id="KW-0521">NADP</keyword>
<dbReference type="AlphaFoldDB" id="A0AA38R0X1"/>
<dbReference type="SUPFAM" id="SSF51735">
    <property type="entry name" value="NAD(P)-binding Rossmann-fold domains"/>
    <property type="match status" value="1"/>
</dbReference>
<evidence type="ECO:0000256" key="3">
    <source>
        <dbReference type="ARBA" id="ARBA00023002"/>
    </source>
</evidence>
<evidence type="ECO:0000256" key="2">
    <source>
        <dbReference type="ARBA" id="ARBA00022857"/>
    </source>
</evidence>
<accession>A0AA38R0X1</accession>
<protein>
    <submittedName>
        <fullName evidence="5">NmrA-like family protein</fullName>
    </submittedName>
</protein>
<dbReference type="Gene3D" id="3.90.25.10">
    <property type="entry name" value="UDP-galactose 4-epimerase, domain 1"/>
    <property type="match status" value="1"/>
</dbReference>
<proteinExistence type="inferred from homology"/>
<organism evidence="5 6">
    <name type="scientific">Pleurostoma richardsiae</name>
    <dbReference type="NCBI Taxonomy" id="41990"/>
    <lineage>
        <taxon>Eukaryota</taxon>
        <taxon>Fungi</taxon>
        <taxon>Dikarya</taxon>
        <taxon>Ascomycota</taxon>
        <taxon>Pezizomycotina</taxon>
        <taxon>Sordariomycetes</taxon>
        <taxon>Sordariomycetidae</taxon>
        <taxon>Calosphaeriales</taxon>
        <taxon>Pleurostomataceae</taxon>
        <taxon>Pleurostoma</taxon>
    </lineage>
</organism>
<reference evidence="5" key="1">
    <citation type="submission" date="2022-07" db="EMBL/GenBank/DDBJ databases">
        <title>Fungi with potential for degradation of polypropylene.</title>
        <authorList>
            <person name="Gostincar C."/>
        </authorList>
    </citation>
    <scope>NUCLEOTIDE SEQUENCE</scope>
    <source>
        <strain evidence="5">EXF-13308</strain>
    </source>
</reference>
<comment type="similarity">
    <text evidence="1">Belongs to the NmrA-type oxidoreductase family. Isoflavone reductase subfamily.</text>
</comment>
<name>A0AA38R0X1_9PEZI</name>
<dbReference type="CDD" id="cd05259">
    <property type="entry name" value="PCBER_SDR_a"/>
    <property type="match status" value="1"/>
</dbReference>
<evidence type="ECO:0000313" key="6">
    <source>
        <dbReference type="Proteomes" id="UP001174694"/>
    </source>
</evidence>
<keyword evidence="6" id="KW-1185">Reference proteome</keyword>